<keyword evidence="3" id="KW-0786">Thiamine pyrophosphate</keyword>
<name>A0A382NZU0_9ZZZZ</name>
<dbReference type="PANTHER" id="PTHR47514">
    <property type="entry name" value="TRANSKETOLASE N-TERMINAL SECTION-RELATED"/>
    <property type="match status" value="1"/>
</dbReference>
<feature type="domain" description="Transketolase N-terminal" evidence="4">
    <location>
        <begin position="1"/>
        <end position="113"/>
    </location>
</feature>
<gene>
    <name evidence="5" type="ORF">METZ01_LOCUS319420</name>
</gene>
<evidence type="ECO:0000256" key="3">
    <source>
        <dbReference type="ARBA" id="ARBA00023052"/>
    </source>
</evidence>
<evidence type="ECO:0000313" key="5">
    <source>
        <dbReference type="EMBL" id="SVC66566.1"/>
    </source>
</evidence>
<evidence type="ECO:0000256" key="1">
    <source>
        <dbReference type="ARBA" id="ARBA00001964"/>
    </source>
</evidence>
<comment type="similarity">
    <text evidence="2">Belongs to the transketolase family.</text>
</comment>
<reference evidence="5" key="1">
    <citation type="submission" date="2018-05" db="EMBL/GenBank/DDBJ databases">
        <authorList>
            <person name="Lanie J.A."/>
            <person name="Ng W.-L."/>
            <person name="Kazmierczak K.M."/>
            <person name="Andrzejewski T.M."/>
            <person name="Davidsen T.M."/>
            <person name="Wayne K.J."/>
            <person name="Tettelin H."/>
            <person name="Glass J.I."/>
            <person name="Rusch D."/>
            <person name="Podicherti R."/>
            <person name="Tsui H.-C.T."/>
            <person name="Winkler M.E."/>
        </authorList>
    </citation>
    <scope>NUCLEOTIDE SEQUENCE</scope>
</reference>
<dbReference type="AlphaFoldDB" id="A0A382NZU0"/>
<sequence length="121" mass="13890">ETAMFASHNNLNNLVAIVDRNYQCTMDFTENLLELEPVEDKWKAFGWEVKRVNGHNLLELFEALQYVRSRRSRKPTVIITDTVKGQGIEYMSNVPLWHGGAPIKKNDINACRLDLKESING</sequence>
<proteinExistence type="inferred from homology"/>
<dbReference type="Pfam" id="PF00456">
    <property type="entry name" value="Transketolase_N"/>
    <property type="match status" value="1"/>
</dbReference>
<dbReference type="InterPro" id="IPR005474">
    <property type="entry name" value="Transketolase_N"/>
</dbReference>
<dbReference type="InterPro" id="IPR029061">
    <property type="entry name" value="THDP-binding"/>
</dbReference>
<feature type="non-terminal residue" evidence="5">
    <location>
        <position position="1"/>
    </location>
</feature>
<accession>A0A382NZU0</accession>
<organism evidence="5">
    <name type="scientific">marine metagenome</name>
    <dbReference type="NCBI Taxonomy" id="408172"/>
    <lineage>
        <taxon>unclassified sequences</taxon>
        <taxon>metagenomes</taxon>
        <taxon>ecological metagenomes</taxon>
    </lineage>
</organism>
<evidence type="ECO:0000259" key="4">
    <source>
        <dbReference type="Pfam" id="PF00456"/>
    </source>
</evidence>
<dbReference type="SUPFAM" id="SSF52518">
    <property type="entry name" value="Thiamin diphosphate-binding fold (THDP-binding)"/>
    <property type="match status" value="1"/>
</dbReference>
<comment type="cofactor">
    <cofactor evidence="1">
        <name>thiamine diphosphate</name>
        <dbReference type="ChEBI" id="CHEBI:58937"/>
    </cofactor>
</comment>
<protein>
    <recommendedName>
        <fullName evidence="4">Transketolase N-terminal domain-containing protein</fullName>
    </recommendedName>
</protein>
<evidence type="ECO:0000256" key="2">
    <source>
        <dbReference type="ARBA" id="ARBA00007131"/>
    </source>
</evidence>
<dbReference type="PANTHER" id="PTHR47514:SF1">
    <property type="entry name" value="TRANSKETOLASE N-TERMINAL SECTION-RELATED"/>
    <property type="match status" value="1"/>
</dbReference>
<dbReference type="EMBL" id="UINC01103855">
    <property type="protein sequence ID" value="SVC66566.1"/>
    <property type="molecule type" value="Genomic_DNA"/>
</dbReference>
<dbReference type="Gene3D" id="3.40.50.970">
    <property type="match status" value="1"/>
</dbReference>